<comment type="caution">
    <text evidence="1">The sequence shown here is derived from an EMBL/GenBank/DDBJ whole genome shotgun (WGS) entry which is preliminary data.</text>
</comment>
<dbReference type="Proteomes" id="UP000613177">
    <property type="component" value="Unassembled WGS sequence"/>
</dbReference>
<name>A0A8H7VXL8_9FUNG</name>
<reference evidence="1" key="1">
    <citation type="submission" date="2021-01" db="EMBL/GenBank/DDBJ databases">
        <title>Metabolic potential, ecology and presence of endohyphal bacteria is reflected in genomic diversity of Mucoromycotina.</title>
        <authorList>
            <person name="Muszewska A."/>
            <person name="Okrasinska A."/>
            <person name="Steczkiewicz K."/>
            <person name="Drgas O."/>
            <person name="Orlowska M."/>
            <person name="Perlinska-Lenart U."/>
            <person name="Aleksandrzak-Piekarczyk T."/>
            <person name="Szatraj K."/>
            <person name="Zielenkiewicz U."/>
            <person name="Pilsyk S."/>
            <person name="Malc E."/>
            <person name="Mieczkowski P."/>
            <person name="Kruszewska J.S."/>
            <person name="Biernat P."/>
            <person name="Pawlowska J."/>
        </authorList>
    </citation>
    <scope>NUCLEOTIDE SEQUENCE</scope>
    <source>
        <strain evidence="1">WA0000018081</strain>
    </source>
</reference>
<gene>
    <name evidence="1" type="ORF">INT48_003319</name>
</gene>
<dbReference type="AlphaFoldDB" id="A0A8H7VXL8"/>
<protein>
    <submittedName>
        <fullName evidence="1">Uncharacterized protein</fullName>
    </submittedName>
</protein>
<accession>A0A8H7VXL8</accession>
<organism evidence="1 2">
    <name type="scientific">Thamnidium elegans</name>
    <dbReference type="NCBI Taxonomy" id="101142"/>
    <lineage>
        <taxon>Eukaryota</taxon>
        <taxon>Fungi</taxon>
        <taxon>Fungi incertae sedis</taxon>
        <taxon>Mucoromycota</taxon>
        <taxon>Mucoromycotina</taxon>
        <taxon>Mucoromycetes</taxon>
        <taxon>Mucorales</taxon>
        <taxon>Mucorineae</taxon>
        <taxon>Mucoraceae</taxon>
        <taxon>Thamnidium</taxon>
    </lineage>
</organism>
<proteinExistence type="predicted"/>
<sequence>MTATSNTIGNLRDILVHALILSEDENWVFIIQIEIYYKDDVDIINKPDNFPKTTFKVIATGDINNGDNKQSGYSHILL</sequence>
<evidence type="ECO:0000313" key="1">
    <source>
        <dbReference type="EMBL" id="KAG2230919.1"/>
    </source>
</evidence>
<keyword evidence="2" id="KW-1185">Reference proteome</keyword>
<dbReference type="EMBL" id="JAEPRE010000176">
    <property type="protein sequence ID" value="KAG2230919.1"/>
    <property type="molecule type" value="Genomic_DNA"/>
</dbReference>
<evidence type="ECO:0000313" key="2">
    <source>
        <dbReference type="Proteomes" id="UP000613177"/>
    </source>
</evidence>